<protein>
    <submittedName>
        <fullName evidence="1">DUF6011 domain-containing protein</fullName>
    </submittedName>
</protein>
<gene>
    <name evidence="1" type="ORF">MF672_042230</name>
</gene>
<evidence type="ECO:0000313" key="2">
    <source>
        <dbReference type="Proteomes" id="UP001317259"/>
    </source>
</evidence>
<reference evidence="1 2" key="1">
    <citation type="submission" date="2022-04" db="EMBL/GenBank/DDBJ databases">
        <title>Genome draft of Actinomadura sp. ATCC 31491.</title>
        <authorList>
            <person name="Shi X."/>
            <person name="Du Y."/>
        </authorList>
    </citation>
    <scope>NUCLEOTIDE SEQUENCE [LARGE SCALE GENOMIC DNA]</scope>
    <source>
        <strain evidence="1 2">ATCC 31491</strain>
    </source>
</reference>
<sequence>MDELILDLDEPATREHVTRCAACKHRLRTPESRALGIGPDCAAKLGIAPRRPLRVTGVPTGWDVDGQLDLLEETS</sequence>
<dbReference type="RefSeq" id="WP_242379503.1">
    <property type="nucleotide sequence ID" value="NZ_JAKRKC020000002.1"/>
</dbReference>
<dbReference type="EMBL" id="JAKRKC020000002">
    <property type="protein sequence ID" value="MCK2220377.1"/>
    <property type="molecule type" value="Genomic_DNA"/>
</dbReference>
<dbReference type="Proteomes" id="UP001317259">
    <property type="component" value="Unassembled WGS sequence"/>
</dbReference>
<dbReference type="Pfam" id="PF19474">
    <property type="entry name" value="DUF6011"/>
    <property type="match status" value="1"/>
</dbReference>
<accession>A0ABT0G6Z4</accession>
<comment type="caution">
    <text evidence="1">The sequence shown here is derived from an EMBL/GenBank/DDBJ whole genome shotgun (WGS) entry which is preliminary data.</text>
</comment>
<keyword evidence="2" id="KW-1185">Reference proteome</keyword>
<name>A0ABT0G6Z4_9ACTN</name>
<organism evidence="1 2">
    <name type="scientific">Actinomadura luzonensis</name>
    <dbReference type="NCBI Taxonomy" id="2805427"/>
    <lineage>
        <taxon>Bacteria</taxon>
        <taxon>Bacillati</taxon>
        <taxon>Actinomycetota</taxon>
        <taxon>Actinomycetes</taxon>
        <taxon>Streptosporangiales</taxon>
        <taxon>Thermomonosporaceae</taxon>
        <taxon>Actinomadura</taxon>
    </lineage>
</organism>
<proteinExistence type="predicted"/>
<dbReference type="InterPro" id="IPR046053">
    <property type="entry name" value="DUF6011"/>
</dbReference>
<evidence type="ECO:0000313" key="1">
    <source>
        <dbReference type="EMBL" id="MCK2220377.1"/>
    </source>
</evidence>